<reference evidence="3" key="3">
    <citation type="submission" date="2015-06" db="UniProtKB">
        <authorList>
            <consortium name="EnsemblProtists"/>
        </authorList>
    </citation>
    <scope>IDENTIFICATION</scope>
</reference>
<dbReference type="PANTHER" id="PTHR21521">
    <property type="entry name" value="AMUN, ISOFORM A"/>
    <property type="match status" value="1"/>
</dbReference>
<dbReference type="AlphaFoldDB" id="L1IJ15"/>
<evidence type="ECO:0000313" key="4">
    <source>
        <dbReference type="Proteomes" id="UP000011087"/>
    </source>
</evidence>
<feature type="compositionally biased region" description="Basic and acidic residues" evidence="1">
    <location>
        <begin position="181"/>
        <end position="195"/>
    </location>
</feature>
<evidence type="ECO:0000313" key="3">
    <source>
        <dbReference type="EnsemblProtists" id="EKX35790"/>
    </source>
</evidence>
<sequence length="211" mass="23954">MSIVGRSKKKEKELLAWDEWLRKKLPTKVEQDRGLKLEDMEIVMNWKLTKGKFRPLMGQLRKNSNQQVQQVTGEVMKMLGDSAGNKKNVTKLKDVMNKLCELKGIGPATASALLAHIDPERFPFMSDEALEGCGMKREYTLATYLSFAEALSSKAKALGGEWNAETVGRAMWARAMIHAHGNDMKEEDGEGKREDEQEDEANAKRKKRKRK</sequence>
<reference evidence="2 4" key="1">
    <citation type="journal article" date="2012" name="Nature">
        <title>Algal genomes reveal evolutionary mosaicism and the fate of nucleomorphs.</title>
        <authorList>
            <consortium name="DOE Joint Genome Institute"/>
            <person name="Curtis B.A."/>
            <person name="Tanifuji G."/>
            <person name="Burki F."/>
            <person name="Gruber A."/>
            <person name="Irimia M."/>
            <person name="Maruyama S."/>
            <person name="Arias M.C."/>
            <person name="Ball S.G."/>
            <person name="Gile G.H."/>
            <person name="Hirakawa Y."/>
            <person name="Hopkins J.F."/>
            <person name="Kuo A."/>
            <person name="Rensing S.A."/>
            <person name="Schmutz J."/>
            <person name="Symeonidi A."/>
            <person name="Elias M."/>
            <person name="Eveleigh R.J."/>
            <person name="Herman E.K."/>
            <person name="Klute M.J."/>
            <person name="Nakayama T."/>
            <person name="Obornik M."/>
            <person name="Reyes-Prieto A."/>
            <person name="Armbrust E.V."/>
            <person name="Aves S.J."/>
            <person name="Beiko R.G."/>
            <person name="Coutinho P."/>
            <person name="Dacks J.B."/>
            <person name="Durnford D.G."/>
            <person name="Fast N.M."/>
            <person name="Green B.R."/>
            <person name="Grisdale C.J."/>
            <person name="Hempel F."/>
            <person name="Henrissat B."/>
            <person name="Hoppner M.P."/>
            <person name="Ishida K."/>
            <person name="Kim E."/>
            <person name="Koreny L."/>
            <person name="Kroth P.G."/>
            <person name="Liu Y."/>
            <person name="Malik S.B."/>
            <person name="Maier U.G."/>
            <person name="McRose D."/>
            <person name="Mock T."/>
            <person name="Neilson J.A."/>
            <person name="Onodera N.T."/>
            <person name="Poole A.M."/>
            <person name="Pritham E.J."/>
            <person name="Richards T.A."/>
            <person name="Rocap G."/>
            <person name="Roy S.W."/>
            <person name="Sarai C."/>
            <person name="Schaack S."/>
            <person name="Shirato S."/>
            <person name="Slamovits C.H."/>
            <person name="Spencer D.F."/>
            <person name="Suzuki S."/>
            <person name="Worden A.Z."/>
            <person name="Zauner S."/>
            <person name="Barry K."/>
            <person name="Bell C."/>
            <person name="Bharti A.K."/>
            <person name="Crow J.A."/>
            <person name="Grimwood J."/>
            <person name="Kramer R."/>
            <person name="Lindquist E."/>
            <person name="Lucas S."/>
            <person name="Salamov A."/>
            <person name="McFadden G.I."/>
            <person name="Lane C.E."/>
            <person name="Keeling P.J."/>
            <person name="Gray M.W."/>
            <person name="Grigoriev I.V."/>
            <person name="Archibald J.M."/>
        </authorList>
    </citation>
    <scope>NUCLEOTIDE SEQUENCE</scope>
    <source>
        <strain evidence="2 4">CCMP2712</strain>
    </source>
</reference>
<dbReference type="STRING" id="905079.L1IJ15"/>
<dbReference type="PaxDb" id="55529-EKX35790"/>
<protein>
    <recommendedName>
        <fullName evidence="5">HhH-GPD domain-containing protein</fullName>
    </recommendedName>
</protein>
<gene>
    <name evidence="2" type="ORF">GUITHDRAFT_118065</name>
</gene>
<dbReference type="HOGENOM" id="CLU_048127_3_1_1"/>
<dbReference type="GeneID" id="17292536"/>
<feature type="region of interest" description="Disordered" evidence="1">
    <location>
        <begin position="181"/>
        <end position="211"/>
    </location>
</feature>
<accession>L1IJ15</accession>
<dbReference type="OMA" id="NKVDPQQ"/>
<dbReference type="PANTHER" id="PTHR21521:SF0">
    <property type="entry name" value="AMUN, ISOFORM A"/>
    <property type="match status" value="1"/>
</dbReference>
<evidence type="ECO:0008006" key="5">
    <source>
        <dbReference type="Google" id="ProtNLM"/>
    </source>
</evidence>
<dbReference type="EMBL" id="JH993084">
    <property type="protein sequence ID" value="EKX35790.1"/>
    <property type="molecule type" value="Genomic_DNA"/>
</dbReference>
<organism evidence="2">
    <name type="scientific">Guillardia theta (strain CCMP2712)</name>
    <name type="common">Cryptophyte</name>
    <dbReference type="NCBI Taxonomy" id="905079"/>
    <lineage>
        <taxon>Eukaryota</taxon>
        <taxon>Cryptophyceae</taxon>
        <taxon>Pyrenomonadales</taxon>
        <taxon>Geminigeraceae</taxon>
        <taxon>Guillardia</taxon>
    </lineage>
</organism>
<evidence type="ECO:0000313" key="2">
    <source>
        <dbReference type="EMBL" id="EKX35790.1"/>
    </source>
</evidence>
<keyword evidence="4" id="KW-1185">Reference proteome</keyword>
<proteinExistence type="predicted"/>
<reference evidence="4" key="2">
    <citation type="submission" date="2012-11" db="EMBL/GenBank/DDBJ databases">
        <authorList>
            <person name="Kuo A."/>
            <person name="Curtis B.A."/>
            <person name="Tanifuji G."/>
            <person name="Burki F."/>
            <person name="Gruber A."/>
            <person name="Irimia M."/>
            <person name="Maruyama S."/>
            <person name="Arias M.C."/>
            <person name="Ball S.G."/>
            <person name="Gile G.H."/>
            <person name="Hirakawa Y."/>
            <person name="Hopkins J.F."/>
            <person name="Rensing S.A."/>
            <person name="Schmutz J."/>
            <person name="Symeonidi A."/>
            <person name="Elias M."/>
            <person name="Eveleigh R.J."/>
            <person name="Herman E.K."/>
            <person name="Klute M.J."/>
            <person name="Nakayama T."/>
            <person name="Obornik M."/>
            <person name="Reyes-Prieto A."/>
            <person name="Armbrust E.V."/>
            <person name="Aves S.J."/>
            <person name="Beiko R.G."/>
            <person name="Coutinho P."/>
            <person name="Dacks J.B."/>
            <person name="Durnford D.G."/>
            <person name="Fast N.M."/>
            <person name="Green B.R."/>
            <person name="Grisdale C."/>
            <person name="Hempe F."/>
            <person name="Henrissat B."/>
            <person name="Hoppner M.P."/>
            <person name="Ishida K.-I."/>
            <person name="Kim E."/>
            <person name="Koreny L."/>
            <person name="Kroth P.G."/>
            <person name="Liu Y."/>
            <person name="Malik S.-B."/>
            <person name="Maier U.G."/>
            <person name="McRose D."/>
            <person name="Mock T."/>
            <person name="Neilson J.A."/>
            <person name="Onodera N.T."/>
            <person name="Poole A.M."/>
            <person name="Pritham E.J."/>
            <person name="Richards T.A."/>
            <person name="Rocap G."/>
            <person name="Roy S.W."/>
            <person name="Sarai C."/>
            <person name="Schaack S."/>
            <person name="Shirato S."/>
            <person name="Slamovits C.H."/>
            <person name="Spencer D.F."/>
            <person name="Suzuki S."/>
            <person name="Worden A.Z."/>
            <person name="Zauner S."/>
            <person name="Barry K."/>
            <person name="Bell C."/>
            <person name="Bharti A.K."/>
            <person name="Crow J.A."/>
            <person name="Grimwood J."/>
            <person name="Kramer R."/>
            <person name="Lindquist E."/>
            <person name="Lucas S."/>
            <person name="Salamov A."/>
            <person name="McFadden G.I."/>
            <person name="Lane C.E."/>
            <person name="Keeling P.J."/>
            <person name="Gray M.W."/>
            <person name="Grigoriev I.V."/>
            <person name="Archibald J.M."/>
        </authorList>
    </citation>
    <scope>NUCLEOTIDE SEQUENCE</scope>
    <source>
        <strain evidence="4">CCMP2712</strain>
    </source>
</reference>
<dbReference type="EnsemblProtists" id="EKX35790">
    <property type="protein sequence ID" value="EKX35790"/>
    <property type="gene ID" value="GUITHDRAFT_118065"/>
</dbReference>
<dbReference type="KEGG" id="gtt:GUITHDRAFT_118065"/>
<dbReference type="RefSeq" id="XP_005822770.1">
    <property type="nucleotide sequence ID" value="XM_005822713.1"/>
</dbReference>
<dbReference type="OrthoDB" id="8249012at2759"/>
<evidence type="ECO:0000256" key="1">
    <source>
        <dbReference type="SAM" id="MobiDB-lite"/>
    </source>
</evidence>
<name>L1IJ15_GUITC</name>
<dbReference type="Proteomes" id="UP000011087">
    <property type="component" value="Unassembled WGS sequence"/>
</dbReference>